<evidence type="ECO:0000256" key="1">
    <source>
        <dbReference type="SAM" id="Phobius"/>
    </source>
</evidence>
<reference evidence="3" key="1">
    <citation type="journal article" date="2019" name="Int. J. Syst. Evol. Microbiol.">
        <title>The Global Catalogue of Microorganisms (GCM) 10K type strain sequencing project: providing services to taxonomists for standard genome sequencing and annotation.</title>
        <authorList>
            <consortium name="The Broad Institute Genomics Platform"/>
            <consortium name="The Broad Institute Genome Sequencing Center for Infectious Disease"/>
            <person name="Wu L."/>
            <person name="Ma J."/>
        </authorList>
    </citation>
    <scope>NUCLEOTIDE SEQUENCE [LARGE SCALE GENOMIC DNA]</scope>
    <source>
        <strain evidence="3">JCM 18302</strain>
    </source>
</reference>
<feature type="transmembrane region" description="Helical" evidence="1">
    <location>
        <begin position="129"/>
        <end position="150"/>
    </location>
</feature>
<feature type="transmembrane region" description="Helical" evidence="1">
    <location>
        <begin position="231"/>
        <end position="254"/>
    </location>
</feature>
<feature type="transmembrane region" description="Helical" evidence="1">
    <location>
        <begin position="104"/>
        <end position="123"/>
    </location>
</feature>
<accession>A0ABP9NC13</accession>
<protein>
    <submittedName>
        <fullName evidence="2">DUF389 domain-containing protein</fullName>
    </submittedName>
</protein>
<gene>
    <name evidence="2" type="ORF">GCM10023320_01530</name>
</gene>
<keyword evidence="3" id="KW-1185">Reference proteome</keyword>
<evidence type="ECO:0000313" key="2">
    <source>
        <dbReference type="EMBL" id="GAA5110123.1"/>
    </source>
</evidence>
<dbReference type="Pfam" id="PF04087">
    <property type="entry name" value="DUF389"/>
    <property type="match status" value="1"/>
</dbReference>
<keyword evidence="1" id="KW-0812">Transmembrane</keyword>
<dbReference type="Proteomes" id="UP001500804">
    <property type="component" value="Unassembled WGS sequence"/>
</dbReference>
<feature type="transmembrane region" description="Helical" evidence="1">
    <location>
        <begin position="199"/>
        <end position="224"/>
    </location>
</feature>
<dbReference type="RefSeq" id="WP_345602509.1">
    <property type="nucleotide sequence ID" value="NZ_BAABJO010000001.1"/>
</dbReference>
<name>A0ABP9NC13_9PSEU</name>
<keyword evidence="1" id="KW-1133">Transmembrane helix</keyword>
<feature type="transmembrane region" description="Helical" evidence="1">
    <location>
        <begin position="157"/>
        <end position="179"/>
    </location>
</feature>
<dbReference type="PANTHER" id="PTHR20992:SF9">
    <property type="entry name" value="AT15442P-RELATED"/>
    <property type="match status" value="1"/>
</dbReference>
<organism evidence="2 3">
    <name type="scientific">Pseudonocardia adelaidensis</name>
    <dbReference type="NCBI Taxonomy" id="648754"/>
    <lineage>
        <taxon>Bacteria</taxon>
        <taxon>Bacillati</taxon>
        <taxon>Actinomycetota</taxon>
        <taxon>Actinomycetes</taxon>
        <taxon>Pseudonocardiales</taxon>
        <taxon>Pseudonocardiaceae</taxon>
        <taxon>Pseudonocardia</taxon>
    </lineage>
</organism>
<comment type="caution">
    <text evidence="2">The sequence shown here is derived from an EMBL/GenBank/DDBJ whole genome shotgun (WGS) entry which is preliminary data.</text>
</comment>
<feature type="transmembrane region" description="Helical" evidence="1">
    <location>
        <begin position="260"/>
        <end position="284"/>
    </location>
</feature>
<dbReference type="InterPro" id="IPR005240">
    <property type="entry name" value="DUF389"/>
</dbReference>
<sequence length="303" mass="29760">MLHLRVYGHADSLTRIGGDLEDHGAARNVALAPGVRAGYVLLSAEVVADSADAVLELLVRSGVAEEDIKMARLDEIGPIKPGRTAGSLIWADVLGQARANSRPVARYLVFLVAAGVIAGFGVIDESTILIVGAMAVSPDLLPITAACVGLASRRGQLFLRALATLAIGMGAACLAAAVLSGCLGPLGLLPPGFVVGEAALAGLTTINASTIGVALAAGVAGMLAQETRASAAVGVGISITTIPAAAYLGVAAGLGEATTALGALAVLGANVGVLVASGTLTLVVQRLAEGRASAAAPGGPSGR</sequence>
<keyword evidence="1" id="KW-0472">Membrane</keyword>
<proteinExistence type="predicted"/>
<evidence type="ECO:0000313" key="3">
    <source>
        <dbReference type="Proteomes" id="UP001500804"/>
    </source>
</evidence>
<dbReference type="PANTHER" id="PTHR20992">
    <property type="entry name" value="AT15442P-RELATED"/>
    <property type="match status" value="1"/>
</dbReference>
<dbReference type="EMBL" id="BAABJO010000001">
    <property type="protein sequence ID" value="GAA5110123.1"/>
    <property type="molecule type" value="Genomic_DNA"/>
</dbReference>